<dbReference type="EMBL" id="ML977156">
    <property type="protein sequence ID" value="KAF1986659.1"/>
    <property type="molecule type" value="Genomic_DNA"/>
</dbReference>
<evidence type="ECO:0000256" key="1">
    <source>
        <dbReference type="SAM" id="MobiDB-lite"/>
    </source>
</evidence>
<sequence>MLGPEYSESLPCGFPLHPGDERFNIAAGEIIHLPPYKKVMADLNLLDFCNREGRNFDIRADIGQFGHPAVIVSRPYDPNPQLNGRIVYFFPLTSHARTKLEWRTPGHRVEYLPLDRPNTHPDQVEPTPLTEGKVPNLSTVGGRLANGQRGGSHVRISKLCWLPIELVTPYNPYIQGMTRPVDPVRLTSESLEELQRRADALKPTKRIGLQFEPQAQWECICLQQRYAVYLPKNFGLQDPTWNPYPMPITCNGFHTNPLSRGVLHSKVSLAHAGDGDSADGELEPGIHDGREFFDAKMLFNPRDRQYRIVEGLLALKR</sequence>
<protein>
    <submittedName>
        <fullName evidence="2">Uncharacterized protein</fullName>
    </submittedName>
</protein>
<feature type="region of interest" description="Disordered" evidence="1">
    <location>
        <begin position="113"/>
        <end position="137"/>
    </location>
</feature>
<name>A0A6G1H0Y4_9PEZI</name>
<dbReference type="Proteomes" id="UP000800041">
    <property type="component" value="Unassembled WGS sequence"/>
</dbReference>
<evidence type="ECO:0000313" key="2">
    <source>
        <dbReference type="EMBL" id="KAF1986659.1"/>
    </source>
</evidence>
<keyword evidence="3" id="KW-1185">Reference proteome</keyword>
<organism evidence="2 3">
    <name type="scientific">Aulographum hederae CBS 113979</name>
    <dbReference type="NCBI Taxonomy" id="1176131"/>
    <lineage>
        <taxon>Eukaryota</taxon>
        <taxon>Fungi</taxon>
        <taxon>Dikarya</taxon>
        <taxon>Ascomycota</taxon>
        <taxon>Pezizomycotina</taxon>
        <taxon>Dothideomycetes</taxon>
        <taxon>Pleosporomycetidae</taxon>
        <taxon>Aulographales</taxon>
        <taxon>Aulographaceae</taxon>
    </lineage>
</organism>
<dbReference type="AlphaFoldDB" id="A0A6G1H0Y4"/>
<gene>
    <name evidence="2" type="ORF">K402DRAFT_431071</name>
</gene>
<proteinExistence type="predicted"/>
<reference evidence="2" key="1">
    <citation type="journal article" date="2020" name="Stud. Mycol.">
        <title>101 Dothideomycetes genomes: a test case for predicting lifestyles and emergence of pathogens.</title>
        <authorList>
            <person name="Haridas S."/>
            <person name="Albert R."/>
            <person name="Binder M."/>
            <person name="Bloem J."/>
            <person name="Labutti K."/>
            <person name="Salamov A."/>
            <person name="Andreopoulos B."/>
            <person name="Baker S."/>
            <person name="Barry K."/>
            <person name="Bills G."/>
            <person name="Bluhm B."/>
            <person name="Cannon C."/>
            <person name="Castanera R."/>
            <person name="Culley D."/>
            <person name="Daum C."/>
            <person name="Ezra D."/>
            <person name="Gonzalez J."/>
            <person name="Henrissat B."/>
            <person name="Kuo A."/>
            <person name="Liang C."/>
            <person name="Lipzen A."/>
            <person name="Lutzoni F."/>
            <person name="Magnuson J."/>
            <person name="Mondo S."/>
            <person name="Nolan M."/>
            <person name="Ohm R."/>
            <person name="Pangilinan J."/>
            <person name="Park H.-J."/>
            <person name="Ramirez L."/>
            <person name="Alfaro M."/>
            <person name="Sun H."/>
            <person name="Tritt A."/>
            <person name="Yoshinaga Y."/>
            <person name="Zwiers L.-H."/>
            <person name="Turgeon B."/>
            <person name="Goodwin S."/>
            <person name="Spatafora J."/>
            <person name="Crous P."/>
            <person name="Grigoriev I."/>
        </authorList>
    </citation>
    <scope>NUCLEOTIDE SEQUENCE</scope>
    <source>
        <strain evidence="2">CBS 113979</strain>
    </source>
</reference>
<accession>A0A6G1H0Y4</accession>
<evidence type="ECO:0000313" key="3">
    <source>
        <dbReference type="Proteomes" id="UP000800041"/>
    </source>
</evidence>